<dbReference type="GO" id="GO:0006355">
    <property type="term" value="P:regulation of DNA-templated transcription"/>
    <property type="evidence" value="ECO:0007669"/>
    <property type="project" value="InterPro"/>
</dbReference>
<proteinExistence type="inferred from homology"/>
<feature type="region of interest" description="Disordered" evidence="2">
    <location>
        <begin position="1375"/>
        <end position="1397"/>
    </location>
</feature>
<protein>
    <submittedName>
        <fullName evidence="4">Wsv026-like protein</fullName>
    </submittedName>
</protein>
<name>A0A401IPU0_9VIRU</name>
<dbReference type="PANTHER" id="PTHR12706:SF30">
    <property type="entry name" value="PROTEIN STRAWBERRY NOTCH-RELATED"/>
    <property type="match status" value="1"/>
</dbReference>
<dbReference type="InterPro" id="IPR026741">
    <property type="entry name" value="SNO"/>
</dbReference>
<feature type="compositionally biased region" description="Acidic residues" evidence="2">
    <location>
        <begin position="638"/>
        <end position="653"/>
    </location>
</feature>
<comment type="caution">
    <text evidence="4">The sequence shown here is derived from an EMBL/GenBank/DDBJ whole genome shotgun (WGS) entry which is preliminary data.</text>
</comment>
<organism evidence="4">
    <name type="scientific">Sesarmops intermedium nimavirus</name>
    <dbReference type="NCBI Taxonomy" id="2133796"/>
    <lineage>
        <taxon>Viruses</taxon>
        <taxon>Viruses incertae sedis</taxon>
        <taxon>Naldaviricetes</taxon>
        <taxon>Nimaviridae</taxon>
    </lineage>
</organism>
<dbReference type="GO" id="GO:0031490">
    <property type="term" value="F:chromatin DNA binding"/>
    <property type="evidence" value="ECO:0007669"/>
    <property type="project" value="TreeGrafter"/>
</dbReference>
<sequence>MIQRYLFMDGADAAVIGTSSHKDPTFHLYESENLQSVGLCDKVRFRSFPRYLPRPFDINSVQATAVQLALIQYFDSKGWKNTMDVMELVTSDINRKSCPNKKAAGGFIIGDGTGVGKTRELAAFLVSVVLYEKAMRDTQCQFGPSIFGNDSCEVINAIRDGSWKRSPCFIWLTCSRTLFNNCQDGMREVVTNSKIKEGGGSWKPFPDKPSRFKGGGRSGSMSFLTKNIVSENPEEVYIRFYTLQDVKDYIKENRGSRAVEFFTAAPTILFMTYADLNANLEFVLKFITGGTDIDSNVMVPIDNFVTAILCDEFHQPKNISDAFRGELEKMWAEEDKRVLSNSPRPPNPSISELVGRFKMALSKDKQFNAKRFKSKKGGGSSSSTIPTSTFLALLRQSDSFRLFLEVIKYDTFCVMASATPFQSNADLHSIDHILRRSIPAYTSIATFSGPGNSSTPDAIAENSEYATVFLEQAVKLLRNRGQLVSRCISIANVECSVVNCNTTPLQKYAMDELSSYCLNARQVLIDCKELGAAIADLVSSYYHTTDDFISRKRIKEVVKLLNSFNTIAEEKIRETEEEEEIRTLLGKMDKRFTALLVEDKDVAYDGLTTIETVLKEAAEVAERKFNSSSEEAAQEFSDIMEEEEEEEEEEKETDDIHYVFTAEWFKKLRRQYFINTASISVAACKSALLSVKAHSVAEAVKRLRISPEPKKVVMSLEQTGDSFLTGLAGRVFCAPTSLKKTIAVGGTHGIVDVNVYDSSPLANTIFAGYRLLCRAVAMATTIKLKIGAGKTAYLMLVPAPPPAEPLVALSGNSLDTIVQRVGEANHAEITNRRLCSRITKSGMMVIRPNQKTSNTNQCINSFNNTKTVDVMMLGPKGSTGLSLHDSKFNAVAAKRIHCLLDVPYNATGFLQTIGRTHRNGQMSVPHFLIFSTDSPSERRFFDSLENRVKDSKAGTFADRYSNNSISINTSSINREQFLDKGLILKTMGYVIRIITSDMSQVELIEAFSKMMLPIGGGAMAFVEGLNGTNSLFVEILLLSIHITLVALGRQQHIRCSEYLERALQFAATLKKQALYAVAACAAKFAFSNLCLNLVYHEKDKEQENSRLKVLSEVAAALIDTPPPPVVPENKQNRILAVGLLPARGRNTSLDIFSDLVSGTEQEEEEEDASDFATKNKSCEDHISHIVSVHRPVNMKLTISVSSKVSTVRILGTGKKEGVITVDECQNLSTTDMIHLMPVVAASSVINTLCKENLGLVFKLYNASVPHKQFRKPFLKTSYILSVARKLSTGSLDFRQFQNNFFSPKNESQLMLGTFFNVTSIMARDDRLDGLCETRMNSVMGASYVHVRRKPKCVFISKLLKNRVLRRHVAHDDDVSDDDDVVSDDDDDDDEKKDLDSASGNIAACGTSSSGEGHDLDIILYNGSSVTLTKENSAFVKEHIDSFVAGNLIGTDGSILQLCFDNCNGEFDDMPKFCLYDPSPK</sequence>
<comment type="similarity">
    <text evidence="1">Belongs to the SBNO family.</text>
</comment>
<accession>A0A401IPU0</accession>
<dbReference type="GO" id="GO:0042393">
    <property type="term" value="F:histone binding"/>
    <property type="evidence" value="ECO:0007669"/>
    <property type="project" value="TreeGrafter"/>
</dbReference>
<evidence type="ECO:0000313" key="4">
    <source>
        <dbReference type="EMBL" id="GBG35610.1"/>
    </source>
</evidence>
<dbReference type="InterPro" id="IPR027417">
    <property type="entry name" value="P-loop_NTPase"/>
</dbReference>
<reference evidence="4" key="1">
    <citation type="journal article" date="2018" name="J. Virol.">
        <title>Crustacean Genome Exploration Reveals the Evolutionary Origin of White Spot Syndrome Virus.</title>
        <authorList>
            <person name="Kawato S."/>
            <person name="Shitara A."/>
            <person name="Wang Y."/>
            <person name="Nozaki R."/>
            <person name="Kondo H."/>
            <person name="Hirono I."/>
        </authorList>
    </citation>
    <scope>NUCLEOTIDE SEQUENCE</scope>
    <source>
        <strain evidence="4">Kochi-1</strain>
    </source>
</reference>
<feature type="domain" description="Strawberry notch helicase C" evidence="3">
    <location>
        <begin position="812"/>
        <end position="976"/>
    </location>
</feature>
<dbReference type="InterPro" id="IPR026937">
    <property type="entry name" value="SBNO_Helicase_C_dom"/>
</dbReference>
<evidence type="ECO:0000256" key="2">
    <source>
        <dbReference type="SAM" id="MobiDB-lite"/>
    </source>
</evidence>
<dbReference type="Pfam" id="PF13871">
    <property type="entry name" value="Helicase_C_4"/>
    <property type="match status" value="1"/>
</dbReference>
<feature type="compositionally biased region" description="Acidic residues" evidence="2">
    <location>
        <begin position="1375"/>
        <end position="1390"/>
    </location>
</feature>
<evidence type="ECO:0000259" key="3">
    <source>
        <dbReference type="Pfam" id="PF13871"/>
    </source>
</evidence>
<dbReference type="EMBL" id="BFCG01000006">
    <property type="protein sequence ID" value="GBG35610.1"/>
    <property type="molecule type" value="Genomic_DNA"/>
</dbReference>
<evidence type="ECO:0000256" key="1">
    <source>
        <dbReference type="ARBA" id="ARBA00006992"/>
    </source>
</evidence>
<dbReference type="SUPFAM" id="SSF52540">
    <property type="entry name" value="P-loop containing nucleoside triphosphate hydrolases"/>
    <property type="match status" value="1"/>
</dbReference>
<dbReference type="Gene3D" id="3.40.50.300">
    <property type="entry name" value="P-loop containing nucleotide triphosphate hydrolases"/>
    <property type="match status" value="1"/>
</dbReference>
<dbReference type="PANTHER" id="PTHR12706">
    <property type="entry name" value="STRAWBERRY NOTCH-RELATED"/>
    <property type="match status" value="1"/>
</dbReference>
<feature type="region of interest" description="Disordered" evidence="2">
    <location>
        <begin position="627"/>
        <end position="653"/>
    </location>
</feature>